<feature type="domain" description="RanBD1" evidence="9">
    <location>
        <begin position="1500"/>
        <end position="1637"/>
    </location>
</feature>
<dbReference type="FunFam" id="2.30.29.30:FF:000018">
    <property type="entry name" value="E3 SUMO-protein ligase RanBP2"/>
    <property type="match status" value="4"/>
</dbReference>
<dbReference type="CDD" id="cd13171">
    <property type="entry name" value="RanBD1_RanBP2_insect-like"/>
    <property type="match status" value="1"/>
</dbReference>
<keyword evidence="6" id="KW-0802">TPR repeat</keyword>
<feature type="domain" description="RanBP2-type" evidence="10">
    <location>
        <begin position="1664"/>
        <end position="1693"/>
    </location>
</feature>
<feature type="region of interest" description="Disordered" evidence="8">
    <location>
        <begin position="2587"/>
        <end position="2611"/>
    </location>
</feature>
<evidence type="ECO:0000256" key="7">
    <source>
        <dbReference type="SAM" id="Coils"/>
    </source>
</evidence>
<dbReference type="SUPFAM" id="SSF90209">
    <property type="entry name" value="Ran binding protein zinc finger-like"/>
    <property type="match status" value="1"/>
</dbReference>
<evidence type="ECO:0000256" key="4">
    <source>
        <dbReference type="ARBA" id="ARBA00022833"/>
    </source>
</evidence>
<feature type="region of interest" description="Disordered" evidence="8">
    <location>
        <begin position="2187"/>
        <end position="2231"/>
    </location>
</feature>
<dbReference type="CDD" id="cd13174">
    <property type="entry name" value="RanBD4_RanBP2_insect-like"/>
    <property type="match status" value="1"/>
</dbReference>
<feature type="compositionally biased region" description="Polar residues" evidence="8">
    <location>
        <begin position="2785"/>
        <end position="2802"/>
    </location>
</feature>
<feature type="region of interest" description="Disordered" evidence="8">
    <location>
        <begin position="1960"/>
        <end position="1998"/>
    </location>
</feature>
<protein>
    <submittedName>
        <fullName evidence="11">(diamondback moth) hypothetical protein</fullName>
    </submittedName>
</protein>
<dbReference type="EMBL" id="CAJHNJ030000010">
    <property type="protein sequence ID" value="CAG9108237.1"/>
    <property type="molecule type" value="Genomic_DNA"/>
</dbReference>
<feature type="region of interest" description="Disordered" evidence="8">
    <location>
        <begin position="1202"/>
        <end position="1230"/>
    </location>
</feature>
<feature type="region of interest" description="Disordered" evidence="8">
    <location>
        <begin position="2754"/>
        <end position="2804"/>
    </location>
</feature>
<dbReference type="GO" id="GO:0005643">
    <property type="term" value="C:nuclear pore"/>
    <property type="evidence" value="ECO:0007669"/>
    <property type="project" value="TreeGrafter"/>
</dbReference>
<dbReference type="SMART" id="SM00028">
    <property type="entry name" value="TPR"/>
    <property type="match status" value="1"/>
</dbReference>
<feature type="compositionally biased region" description="Basic and acidic residues" evidence="8">
    <location>
        <begin position="2330"/>
        <end position="2339"/>
    </location>
</feature>
<feature type="region of interest" description="Disordered" evidence="8">
    <location>
        <begin position="1854"/>
        <end position="1873"/>
    </location>
</feature>
<dbReference type="SMART" id="SM00547">
    <property type="entry name" value="ZnF_RBZ"/>
    <property type="match status" value="3"/>
</dbReference>
<feature type="region of interest" description="Disordered" evidence="8">
    <location>
        <begin position="1367"/>
        <end position="1406"/>
    </location>
</feature>
<dbReference type="SMART" id="SM00160">
    <property type="entry name" value="RanBD"/>
    <property type="match status" value="4"/>
</dbReference>
<accession>A0A8S4E2D4</accession>
<dbReference type="Pfam" id="PF00641">
    <property type="entry name" value="Zn_ribbon_RanBP"/>
    <property type="match status" value="2"/>
</dbReference>
<name>A0A8S4E2D4_PLUXY</name>
<keyword evidence="2" id="KW-0479">Metal-binding</keyword>
<feature type="compositionally biased region" description="Low complexity" evidence="8">
    <location>
        <begin position="2187"/>
        <end position="2228"/>
    </location>
</feature>
<dbReference type="PROSITE" id="PS50005">
    <property type="entry name" value="TPR"/>
    <property type="match status" value="1"/>
</dbReference>
<feature type="domain" description="RanBD1" evidence="9">
    <location>
        <begin position="1995"/>
        <end position="2121"/>
    </location>
</feature>
<evidence type="ECO:0000313" key="11">
    <source>
        <dbReference type="EMBL" id="CAG9108237.1"/>
    </source>
</evidence>
<sequence length="2955" mass="326416">MYRNKKDVDKHVEGMLAKLSLKEFKSRAYSVARLYFEVGDYVSCQRYVEQYLSQKDNNAAAHKLLGQTLQKLGQKEKALEQYKISLDIDPTQTSLILEICELLADDEVFIDPGRAKYWCEKAEATFPRHPVTFRLRERLMASSNPDPEALVSLLTAELAVRPKDPTLHARLLKHYLQSNKIKEAFEHSCNVEFGGDTFLNNIAWYESLAEILKHNSLNTKDWLYQVLCLTVRERLCCLSLTDLQTGTPKGLLETSDLLHQYDQAIETICKAGAPPKHAEFHAGLLQHHRGQLALHLATLVLKKAKKDQLNWKEATRVASPLMLIAWHTVPLDTKVSWLSHAPQKLQTAVHRWFIEGSYRCSQAGHYLLANTQEKSQTFLDAISQTCSNKNWRDKLYEKIFATKDHMAKIKSSYFVSGAYSEPVLRLPRKTEVEAYDVEAQRQHPNSLHHFVWILKNYKNFAQFQCSIFDMLTPKTRNYMNSGPETLNKMDIFAFLYTAAITAQHQKSYLIINDPHKPKVLPANITDLLCPLAQMKWWDCAYKFSQNLLGSELSDIRTTLSRGIEVIRCVDNHGLDPEVLCTLGRIFSERARNTTAVEEKNNLEARAGLYYGAAIPLLEKLKSKIVIKVPERRLFDYTHKEMSNKDINALLEESKIYVAVNYLNDSEYEKALETLSNLKSSQAFFHLSQIYKKMALDEQSVTKDSTDNETKFKYAALLGKAKSYAYKTLDILKENHDDNKNKLYADTQELIEEIETNMNKVDPDLSGNIHDKYSSDENVSSGGSEHVTVHNNSHMFRNLSSTPKHPAANSTNYRTAVDSQLFETTRNDQKYLERIENQIKGLQKRDSTINSFMEQTKGWFDENRSLSNQIISTINSNIQNTTDQFKLLKISVDQVKDQIDECRSECKDVGELKKQVAELKREVSKLKKASSETNIDDSDLYMLDEEYRSNEGSSLAAQLPFTPPVMPPFNQRLVPPFGVPPNPYLYGHNLYGLYNQYSQFPQPGAPPMFDPSRGQVYPGMYATPEQMFPDIAHLIPTSVAPPAPSIPPVPAVPPAPAPAPAPRPPAHAPAPAAAPKDSSRSLPVNVVITSSDPLPTATTAPQPVLSVTIPPKHIKGTPHNYQIAMPAISEPNVSFTSGFLASTVSTSTAAKPFSSWNQANVFKTAQSSISSPKANVSSDKPTFSLFDGVKPSSADNSLTVVDGNITNGSPNTSLNKSRTLSERSNTSVENYDPCPDFKPIVPLPAEIKVTTGEEDETAVFSARSKLFRFVDNQWKERGIGEMKLLKHKVTGKVRVLMRREQVHKICANHLITPELDIQPMKNEAKAYFWAANDFADESLVFEKFCVRFKTAEIAKQFYEAFEKARKEAKSAPTPTKKEEKPKAVTKPSTPVESNKKETPKPTETAQSNKTVVGGFVFSGTPVFKAVAEEKPEAKPVEAATTKANPFSALSFKSTTSSPFSNLFNVTSQSQSAAPAASPATSQDTSKLNSSDTVEEYEPTVEFKPVVPLPALVETRTGEEDETVLYEHRAKLLRYEASSKEWKERGLGNIKILAQKNNPQKIRLLMRREQVMKVCCNHQLTKELVFTKMPNMDKAVTWCAKDFSEGELVTETFCLRFKTAQVCDDFMAAVKSAQETLKDDTKIVKEQQNEAKQSNAGGFGDKFKPKAGSWSCGACYTNNLESFTKCACCEQPKPQSGKVESAPAAAPTGTLNWGDQFKPKPGTWSCKECYVRNEGTTDYCTACNSPKDPSMPKKENKPAENTIKFSFGIPAQTAASIKPAEPAQTTTPVKGWGDKFKPKEGSWECKQCFVRNEPSSAQCSACTSPKDPNAVKKEQNSIFDSVASGPKFNFGIPAAAPAGNNTEKPKSEPASIFDGTGGNKFSFGIPSAAAEKPAANVFGNIGATSVIFATPKKPDAQASPLDLIKKNDSLSITPVKPALLPTPQKDAASFGGKEGGTFDFVFKPKTPAKGKSPVKSPQAEESDDNEYASEDEGHHLHFSPVVPLPDKVEVVTGEEDELELYGHRAKLFRFTTGEWKERGIGVVKVLKHKDTGKLRVVMRREQVLKICLNHALTADVVYTAKDDKTWLFAANDFSEGTLNLQQFCLRFKTKEIATDFKDAVDKALGGKSGSDTKKDSDSDEVVFVSEMQPTAEEKKKAKELMLPENFYNYKYKDACKGCRGCEACEDKAPAGGTPAAAAPAPAAASPATPATPAKTSTNSTPSTFFSPSTSVYGTPANFNKTVDNSIFRTPLESIGSNTNKSTPFFGTANKNTSNDKENAQKTGIFGGAGDQASTPPQAKNQNNSESTPTPTKNSSILAAPRLSALNTLNTSKDGDAQKEQPKSIFSSQPASTQQSFFGTNTSTPSIFGNQVISDKNLIFGSDATNGSNARSIFSAANNANKPTFAAGIKNLFGKPETNSPSSEDDKKVFGMNKNNENAPDNTRNNTQAPVQSIFGSSPAQTPNLFSNPVQGSLFGPSQNNSNTGGSIFGKSGGSLFGNSTGNIFSGGKSLFGSGANQSADLIKNETTSLFGNKSETKENKTADKDGPFKVDNTLSFAALSSSEPGFGTQKADNFKWEGAGSQLFTAAQRAAQERARDESAADEEADEEYDPHYEPIVPLPDKIVVTTGEEDEEKIFGERCKLYRYDEKCREWKERGVGELKLLHHPARSTYRLLLRREQVHKAVLNMLLFMDLELLPLKNSDRAWTWAGVNYAEAGGEQETLAVRFKTVELATSFKDKIVECVRKLQVAAAQAIRESKECGSKPTEEKVAPLRLPKHLETDSRADLSANSQGSADRTQDSTDGAQNVVAEEEVNAEYDYDAEHYEDYENYEDYYNEDEDAVTYYSCEGAATVSQGDHTARCPEAQVHVMYDQELYSPKILVMDAATGEILADMLIHTDTHFQMEGESCTWSGTDYTTNQPLDKTVSVRFPDADTASQFYNSCETSKAATVSSTDPES</sequence>
<dbReference type="Gene3D" id="4.10.1060.10">
    <property type="entry name" value="Zinc finger, RanBP2-type"/>
    <property type="match status" value="3"/>
</dbReference>
<feature type="region of interest" description="Disordered" evidence="8">
    <location>
        <begin position="1049"/>
        <end position="1081"/>
    </location>
</feature>
<dbReference type="PROSITE" id="PS50196">
    <property type="entry name" value="RANBD1"/>
    <property type="match status" value="4"/>
</dbReference>
<feature type="compositionally biased region" description="Polar residues" evidence="8">
    <location>
        <begin position="2341"/>
        <end position="2357"/>
    </location>
</feature>
<dbReference type="InterPro" id="IPR036443">
    <property type="entry name" value="Znf_RanBP2_sf"/>
</dbReference>
<feature type="compositionally biased region" description="Pro residues" evidence="8">
    <location>
        <begin position="1049"/>
        <end position="1067"/>
    </location>
</feature>
<evidence type="ECO:0000256" key="5">
    <source>
        <dbReference type="PROSITE-ProRule" id="PRU00322"/>
    </source>
</evidence>
<dbReference type="PROSITE" id="PS01358">
    <property type="entry name" value="ZF_RANBP2_1"/>
    <property type="match status" value="3"/>
</dbReference>
<dbReference type="SUPFAM" id="SSF48452">
    <property type="entry name" value="TPR-like"/>
    <property type="match status" value="1"/>
</dbReference>
<feature type="domain" description="RanBP2-type" evidence="10">
    <location>
        <begin position="1718"/>
        <end position="1747"/>
    </location>
</feature>
<dbReference type="FunFam" id="4.10.1060.10:FF:000003">
    <property type="entry name" value="E3 SUMO-protein ligase RanBP2"/>
    <property type="match status" value="2"/>
</dbReference>
<dbReference type="Pfam" id="PF00638">
    <property type="entry name" value="Ran_BP1"/>
    <property type="match status" value="4"/>
</dbReference>
<feature type="compositionally biased region" description="Basic and acidic residues" evidence="8">
    <location>
        <begin position="2754"/>
        <end position="2782"/>
    </location>
</feature>
<dbReference type="SUPFAM" id="SSF50729">
    <property type="entry name" value="PH domain-like"/>
    <property type="match status" value="5"/>
</dbReference>
<dbReference type="Gene3D" id="1.25.40.10">
    <property type="entry name" value="Tetratricopeptide repeat domain"/>
    <property type="match status" value="1"/>
</dbReference>
<feature type="region of interest" description="Disordered" evidence="8">
    <location>
        <begin position="2249"/>
        <end position="2357"/>
    </location>
</feature>
<feature type="region of interest" description="Disordered" evidence="8">
    <location>
        <begin position="1471"/>
        <end position="1497"/>
    </location>
</feature>
<feature type="compositionally biased region" description="Polar residues" evidence="8">
    <location>
        <begin position="2289"/>
        <end position="2314"/>
    </location>
</feature>
<dbReference type="GO" id="GO:0008270">
    <property type="term" value="F:zinc ion binding"/>
    <property type="evidence" value="ECO:0007669"/>
    <property type="project" value="UniProtKB-KW"/>
</dbReference>
<feature type="domain" description="RanBD1" evidence="9">
    <location>
        <begin position="2610"/>
        <end position="2746"/>
    </location>
</feature>
<dbReference type="GO" id="GO:0005737">
    <property type="term" value="C:cytoplasm"/>
    <property type="evidence" value="ECO:0007669"/>
    <property type="project" value="TreeGrafter"/>
</dbReference>
<dbReference type="PROSITE" id="PS50199">
    <property type="entry name" value="ZF_RANBP2_2"/>
    <property type="match status" value="3"/>
</dbReference>
<feature type="compositionally biased region" description="Basic and acidic residues" evidence="8">
    <location>
        <begin position="1367"/>
        <end position="1381"/>
    </location>
</feature>
<dbReference type="InterPro" id="IPR000156">
    <property type="entry name" value="Ran_bind_dom"/>
</dbReference>
<dbReference type="InterPro" id="IPR011993">
    <property type="entry name" value="PH-like_dom_sf"/>
</dbReference>
<dbReference type="PANTHER" id="PTHR23138">
    <property type="entry name" value="RAN BINDING PROTEIN"/>
    <property type="match status" value="1"/>
</dbReference>
<feature type="compositionally biased region" description="Polar residues" evidence="8">
    <location>
        <begin position="2252"/>
        <end position="2270"/>
    </location>
</feature>
<feature type="repeat" description="TPR" evidence="6">
    <location>
        <begin position="59"/>
        <end position="92"/>
    </location>
</feature>
<evidence type="ECO:0000256" key="8">
    <source>
        <dbReference type="SAM" id="MobiDB-lite"/>
    </source>
</evidence>
<evidence type="ECO:0000256" key="3">
    <source>
        <dbReference type="ARBA" id="ARBA00022771"/>
    </source>
</evidence>
<feature type="domain" description="RanBD1" evidence="9">
    <location>
        <begin position="1235"/>
        <end position="1369"/>
    </location>
</feature>
<feature type="compositionally biased region" description="Low complexity" evidence="8">
    <location>
        <begin position="1471"/>
        <end position="1481"/>
    </location>
</feature>
<reference evidence="11" key="1">
    <citation type="submission" date="2020-11" db="EMBL/GenBank/DDBJ databases">
        <authorList>
            <person name="Whiteford S."/>
        </authorList>
    </citation>
    <scope>NUCLEOTIDE SEQUENCE</scope>
</reference>
<dbReference type="Proteomes" id="UP000653454">
    <property type="component" value="Unassembled WGS sequence"/>
</dbReference>
<dbReference type="InterPro" id="IPR019734">
    <property type="entry name" value="TPR_rpt"/>
</dbReference>
<evidence type="ECO:0000256" key="6">
    <source>
        <dbReference type="PROSITE-ProRule" id="PRU00339"/>
    </source>
</evidence>
<evidence type="ECO:0000256" key="2">
    <source>
        <dbReference type="ARBA" id="ARBA00022723"/>
    </source>
</evidence>
<evidence type="ECO:0000259" key="10">
    <source>
        <dbReference type="PROSITE" id="PS50199"/>
    </source>
</evidence>
<feature type="compositionally biased region" description="Acidic residues" evidence="8">
    <location>
        <begin position="1978"/>
        <end position="1988"/>
    </location>
</feature>
<keyword evidence="1" id="KW-0597">Phosphoprotein</keyword>
<dbReference type="InterPro" id="IPR001876">
    <property type="entry name" value="Znf_RanBP2"/>
</dbReference>
<dbReference type="PANTHER" id="PTHR23138:SF179">
    <property type="entry name" value="NUCLEAR PORE COMPLEX PROTEIN"/>
    <property type="match status" value="1"/>
</dbReference>
<feature type="coiled-coil region" evidence="7">
    <location>
        <begin position="901"/>
        <end position="935"/>
    </location>
</feature>
<feature type="compositionally biased region" description="Polar residues" evidence="8">
    <location>
        <begin position="2430"/>
        <end position="2483"/>
    </location>
</feature>
<dbReference type="InterPro" id="IPR011990">
    <property type="entry name" value="TPR-like_helical_dom_sf"/>
</dbReference>
<comment type="caution">
    <text evidence="11">The sequence shown here is derived from an EMBL/GenBank/DDBJ whole genome shotgun (WGS) entry which is preliminary data.</text>
</comment>
<feature type="region of interest" description="Disordered" evidence="8">
    <location>
        <begin position="2409"/>
        <end position="2484"/>
    </location>
</feature>
<feature type="domain" description="RanBP2-type" evidence="10">
    <location>
        <begin position="1797"/>
        <end position="1826"/>
    </location>
</feature>
<feature type="region of interest" description="Disordered" evidence="8">
    <location>
        <begin position="1772"/>
        <end position="1793"/>
    </location>
</feature>
<feature type="compositionally biased region" description="Polar residues" evidence="8">
    <location>
        <begin position="1202"/>
        <end position="1228"/>
    </location>
</feature>
<dbReference type="GO" id="GO:0005096">
    <property type="term" value="F:GTPase activator activity"/>
    <property type="evidence" value="ECO:0007669"/>
    <property type="project" value="TreeGrafter"/>
</dbReference>
<feature type="compositionally biased region" description="Acidic residues" evidence="8">
    <location>
        <begin position="2598"/>
        <end position="2607"/>
    </location>
</feature>
<evidence type="ECO:0000259" key="9">
    <source>
        <dbReference type="PROSITE" id="PS50196"/>
    </source>
</evidence>
<evidence type="ECO:0000313" key="12">
    <source>
        <dbReference type="Proteomes" id="UP000653454"/>
    </source>
</evidence>
<organism evidence="11 12">
    <name type="scientific">Plutella xylostella</name>
    <name type="common">Diamondback moth</name>
    <name type="synonym">Plutella maculipennis</name>
    <dbReference type="NCBI Taxonomy" id="51655"/>
    <lineage>
        <taxon>Eukaryota</taxon>
        <taxon>Metazoa</taxon>
        <taxon>Ecdysozoa</taxon>
        <taxon>Arthropoda</taxon>
        <taxon>Hexapoda</taxon>
        <taxon>Insecta</taxon>
        <taxon>Pterygota</taxon>
        <taxon>Neoptera</taxon>
        <taxon>Endopterygota</taxon>
        <taxon>Lepidoptera</taxon>
        <taxon>Glossata</taxon>
        <taxon>Ditrysia</taxon>
        <taxon>Yponomeutoidea</taxon>
        <taxon>Plutellidae</taxon>
        <taxon>Plutella</taxon>
    </lineage>
</organism>
<dbReference type="Gene3D" id="2.30.29.30">
    <property type="entry name" value="Pleckstrin-homology domain (PH domain)/Phosphotyrosine-binding domain (PTB)"/>
    <property type="match status" value="5"/>
</dbReference>
<keyword evidence="4" id="KW-0862">Zinc</keyword>
<keyword evidence="3 5" id="KW-0863">Zinc-finger</keyword>
<gene>
    <name evidence="11" type="ORF">PLXY2_LOCUS3763</name>
</gene>
<dbReference type="CDD" id="cd13172">
    <property type="entry name" value="RanBD2_RanBP2_insect-like"/>
    <property type="match status" value="1"/>
</dbReference>
<keyword evidence="7" id="KW-0175">Coiled coil</keyword>
<evidence type="ECO:0000256" key="1">
    <source>
        <dbReference type="ARBA" id="ARBA00022553"/>
    </source>
</evidence>
<keyword evidence="12" id="KW-1185">Reference proteome</keyword>
<dbReference type="InterPro" id="IPR045255">
    <property type="entry name" value="RanBP1-like"/>
</dbReference>
<proteinExistence type="predicted"/>